<feature type="compositionally biased region" description="Basic and acidic residues" evidence="1">
    <location>
        <begin position="913"/>
        <end position="924"/>
    </location>
</feature>
<feature type="compositionally biased region" description="Basic residues" evidence="1">
    <location>
        <begin position="4100"/>
        <end position="4109"/>
    </location>
</feature>
<feature type="region of interest" description="Disordered" evidence="1">
    <location>
        <begin position="2648"/>
        <end position="2702"/>
    </location>
</feature>
<feature type="compositionally biased region" description="Polar residues" evidence="1">
    <location>
        <begin position="4042"/>
        <end position="4064"/>
    </location>
</feature>
<name>A0A6L2PNH6_COPFO</name>
<organism evidence="3 4">
    <name type="scientific">Coptotermes formosanus</name>
    <name type="common">Formosan subterranean termite</name>
    <dbReference type="NCBI Taxonomy" id="36987"/>
    <lineage>
        <taxon>Eukaryota</taxon>
        <taxon>Metazoa</taxon>
        <taxon>Ecdysozoa</taxon>
        <taxon>Arthropoda</taxon>
        <taxon>Hexapoda</taxon>
        <taxon>Insecta</taxon>
        <taxon>Pterygota</taxon>
        <taxon>Neoptera</taxon>
        <taxon>Polyneoptera</taxon>
        <taxon>Dictyoptera</taxon>
        <taxon>Blattodea</taxon>
        <taxon>Blattoidea</taxon>
        <taxon>Termitoidae</taxon>
        <taxon>Rhinotermitidae</taxon>
        <taxon>Coptotermes</taxon>
    </lineage>
</organism>
<feature type="compositionally biased region" description="Polar residues" evidence="1">
    <location>
        <begin position="2648"/>
        <end position="2658"/>
    </location>
</feature>
<evidence type="ECO:0000259" key="2">
    <source>
        <dbReference type="Pfam" id="PF16059"/>
    </source>
</evidence>
<feature type="domain" description="MGA conserved" evidence="2">
    <location>
        <begin position="1472"/>
        <end position="1512"/>
    </location>
</feature>
<dbReference type="InParanoid" id="A0A6L2PNH6"/>
<feature type="region of interest" description="Disordered" evidence="1">
    <location>
        <begin position="1"/>
        <end position="86"/>
    </location>
</feature>
<feature type="compositionally biased region" description="Basic and acidic residues" evidence="1">
    <location>
        <begin position="897"/>
        <end position="906"/>
    </location>
</feature>
<feature type="region of interest" description="Disordered" evidence="1">
    <location>
        <begin position="3376"/>
        <end position="3399"/>
    </location>
</feature>
<keyword evidence="4" id="KW-1185">Reference proteome</keyword>
<feature type="region of interest" description="Disordered" evidence="1">
    <location>
        <begin position="3729"/>
        <end position="3760"/>
    </location>
</feature>
<gene>
    <name evidence="3" type="ORF">Cfor_08145</name>
</gene>
<sequence>MTRYSSKNLDALSKGLQRASSRADSAGVEDRSLAAEENKSSDELEKKRLLSTGRNRPPELVPYCDDVPVSDQNKDDSSPPRLFPEGIMTRNKLNKSLPGKTVEDIQVIDIGIATSQNQDEVECIELDDSSEFECEEKYVIVAGLKRKINPLCKSLGLRSLKQGKWRKAVEAGHEHKITNKSDDSFSQNMKICKTRLRERDKLRKASERMRRSPRSLVPKIENYDANACSVYEGECGGDNVNTSGTKNFEVKKDDNVTEYSSSSTLFGREKNTSFSLKKSYTVCEAVDQVPVTKNREHSGMNTAECIGVSGESKDLVQSKNLQAKSDNQGMCMMDEVTHPTESALKEQHTETNKGCGSHKDCFSLHLKNESTELLCHPLACEVKNIKRKTEQVAEDICSLSERAVKDSLASVNKYSKEQGDMDAHIKSGGDTHSCNIKSVRGVEDEINVKQGGILRSPEQTEFTDLCQKQMSVQHYVESGVNEKVYGAVETGGEPRADISNKVNDSLSYYCKGRFKECDAKLYPIDGVSCISDGELQKGGTVIQMQSAELAKGAAVSEGSSNIIEHCDRKPEGNLFRFDLNANNTLKIKNNAENMKLMEDFTLHRGHKIVDCQKYCAGSAEAKIKECEAIKGEGVKILDPNLKSCSDTINNKKKDTFCVMVAGSSSDGVFQKFLGESNFTGTSRSNSSQNSEEGVNCQSDVSNARLIVGSFGRDLLAGCDVVQEIPDDSDPNAYVTHGSNTWPVIEGDEDDDYIFTLPKCVSTGKEERDIIDGIEMLSFETEHDMVEFTKIQQDFYHGSSVDDGMIQSDDGLDMMDDAFPHCGDVDLQCVNQAIVPTKTNDITKIKGWRNKQFAVNDNPSHYCDFSNDTCEEDDGFESCDVKTADDANMEEDQQNHWYTEDTKHNDTDIGPTIKVEDSQATDERTTSGSSRKQKPSPVKDDLLFGSGAVFHPKTTEFLKHLQTSVCETKNSKSAFVSDILDNYLSSHSQLNISYEIPKLGAEEGITHHSEHEANQFVFPSPPRPSQTFPEKLSLPRKTGPKPKTLAEKRKMLELKMLGVESLKEQKRFPRRGRPRLRPRSEPVTWHSVPVRPIKFTKRFGSKSPVTLKLTDEEDSEKKDYVLDPDYKYTWIGKRPIRITGSKVNREPAVNELSSTLDIVQAEIKQEPSPNSIVSDVTLTENKVISDTKSFYEEREQNNSMNKLTPAKDLQPLESSDSTIPEYGMVVFPGVGHPLHPLAIKQLMAVRSAELYIDSKWAEFAVAVVTSSKDISDCDRTEKHVIPIKHSPLLEDLHLKVKPFGNDEVSPLSPENSILNTEVSKDSDSGFSSFKIIQISPHSELSILNPSHSGADSSVAPVKTDIEASCFDPKKGKGDENSSPPFMPLDEVQLEVKNILKDMVECIVNHELEDTIIKDDPDVSDTLTVIPPKCPKKSVTKYARSRVYRELNRLDVNVIVMTDDRNGYVENVNGGAFCDQDFCQLGCVCASLQACQSSATLSDHCGNSECMFECSCQESSTDQSNNDSTAEKSSLLYCTAMRLQDEGNRHLAKVEKEFRHTVIQSKNEVIVVGGGSSGEGGRRRREIKLPERYRDSSVVLGKEFAMAECKMIAGEDINITPALSSVHTTRRSERQQLYLPNYVQLGVSKSTVMGITKPLHKSMRGKLTLEQKIPLWCERFKVKPCRIYIERTEGLEGVVPWCMIHSKYDCFCSGQSLKLLKRMSYRPLKRPPPIPGPPLDDAGTNDVKKQSFASRNVAVKSVSRSSADIHSHNVDRHSARTNGATINYVLRNQSHFFKRQYRKICDQESEIMYNDSNAHHSPFVITQPVNGISKLEITPGDFIMQGTPFSLVEEDVRPVNSDLGNDNEEIGFGKIVSIMSLKPEEFEKCGSVDQLQHEDDEAFNMNMFLNTGHLTEAPSTGLNISEEDSYLTQTKMKECQSEEKFHESDIFEELSSALIPILPECNSDINSVRLAELISKKDSELKSILENCNMPLDLSQNTTGSVQLINWNILLNLIENETYHLWLQHKCGSAPKLIITGSADKPNQHCVSLRDYYPYCSPDFHSKLPPLITFLIEQLSHGNRVRDVNSVNINCFGLVQFDGDNWELVCSLQRNVQIQEFCSNQSLQIQPAEQAACRETDEIQQQGIKSVKPQKERSVDRAEKPCYILEGQEIRKEGKCPEEGGSNTIMTSIVTSFSPPFENLRKHQCDVSTSQESLHESLQLNKQPAMKEGGQEEENCPHLHKSLSGEGGGPILCETTGVLIHPNKPLGLQCVRTDAMETVEPGGDQTLTDRVCTGSVTVVSDSEIISDGLGTNGKTVNNDAEEKFVTTEVSSPTKERCPVSDNSISGQYLSLQSESFCDTYDPKVADAQGQTQSDNTLKDNDAEKVMEVSPVQNSVLSQRTGVASNLESMLEHPVTSPTDIGSSKLAADSCNSGSVLQTSGVEVPLPTGPDPARWYMLNVKSRFDLLHLVHSKCIIRYAQLIRAIYLANCHGKTVRVPLEKRLSKEIGGKNACVSHDEKQSAGAAQPKFGVYTVPNLYTRVFVGPYGLNEDAGVSAIKIINGKLVNMMHLDTQIDSLADRDEGITSLLESGGKEAILNTKMEQLYDSIALAPQDGRVCRGMWLYTTRSRGKGSTVGNVKSCVVRPDGNGVSSNNTSISTPARVTGVDEDDSNTAIDTKKSQSDIQGEEFHAKVEDSKSYSESGTTAQYSLTGGSAGIESRKVGSRRRKQALHLRDDVSVTGKHNVATYGTAGNVCFVEEGDKEQESLKGIPQLTVTDTHLKRLGIVSSMKSDSDEEVLDVETPCDTGSLFRRTHLLLKKKRAACNRSGKNKKLYLEIHKQQTVSEACSVTASSLSVCSAAPVPSADPSVKDMVKTPPHAGPTHPQGSPVVSVGKTVVSIKLVPSIPSVGYIKAVMYHNKSVMLKDPFSLLDEQAYFRNLDTATSWLTDELRKRIECVPKNLTLLWRVKHATVDTKVCQLFDKKILDGNHVLTKNGVFERKTSSVIHASTEKIRRAELFIGYHKLGATFLPEEILCRTNRHDILKLAVKEIKNIHLINKRLLLELEVLRKRRITNCARFYQTLKVLPSLEDRKRKLDSLKALFEGFGEKIPIIINLDETTNDADAENVTAQSRKVEDSSQHAENSLLLHRFDRSSSNESDQGDCVIEEKGVEGNSGKIEIADEKCQIAYPSQMKEGMDDDAVSVSISVVRDDEPVLIVSKPEDKDVVTVTRIPQDRTEGKPLQDLINSNYKSCVKNAEGMIQSKLVALGKKKKSDKITTVLDTLKVIPLKANADTCERKDEDAAKVDNVIDFPYSPKKEADNVTPENMRTVSILKEPSDASIGFGGVSSMQEENKSERTKRKAGFENIVLNKPQRSLLECLDAKSTAPSSTKKQSDSTDTDVRGPVSDLGGVCYTVMPSQRKRISICVDNNRIRACTSLGVRPVANVQDTNSISQNLERFKLKQQSGGLISTRNLILANNENKLEGSCPKTIRLCEVKRNLQNNCVKLTNIFEKDIPVKNSFSDLSALMNVSKGPSVPEKSSIVSFPSLNKNLLNRNSDFKYVVYDNSKAKLVPASVPSGSKKGYNIVTSSDITRSADTHSCSNTALKTTVSQKETLTPVYVTIVSSANAHAAATTTSISASTVKNIMAAVGNSSQQTKKFGPRIASSVTSPPGPAVRLLQPVTARTVCVAGKKLVSVQRSKNKYMICNRNQLYAARAGSAVVVPAQKSPLSAATNLTNSSSSTNEDSVPVLTVPNPKTGLRKDCPPVGEASAVKTSQPLECSTNSANQTIKIKRLLPRVCDTFTPNKVRRLSCDVMSDTDVTTTSNFPKLTLRTHTNSTASHTLKPEVVSATRTKPVVSIRNSYAMNIIPTRLESTSSSVTLIPVAKEVSSSSFENLKKSSTVCFRTVAPNIPISKLITSDMKSVESKTVNLKIASAVSGRKLFMVDVTKPSGIPCSSESVSSGVSETENVSDKQPLVTDSNSEESEVSQNDSISSVKILDTKSENDISSLKTSSEKSQNDTTAHDTSLGVKKSQNDVSAIGSLNDRSQSDISSVRKSNDRLQNNKISDVRSPGKKTDSPNTSSPKSKYGAQEDTGNTAKNTVRARPKRNTAKARVEMMVTRSSGRRR</sequence>
<evidence type="ECO:0000256" key="1">
    <source>
        <dbReference type="SAM" id="MobiDB-lite"/>
    </source>
</evidence>
<feature type="region of interest" description="Disordered" evidence="1">
    <location>
        <begin position="1191"/>
        <end position="1210"/>
    </location>
</feature>
<comment type="caution">
    <text evidence="3">The sequence shown here is derived from an EMBL/GenBank/DDBJ whole genome shotgun (WGS) entry which is preliminary data.</text>
</comment>
<evidence type="ECO:0000313" key="4">
    <source>
        <dbReference type="Proteomes" id="UP000502823"/>
    </source>
</evidence>
<feature type="region of interest" description="Disordered" evidence="1">
    <location>
        <begin position="893"/>
        <end position="939"/>
    </location>
</feature>
<protein>
    <recommendedName>
        <fullName evidence="2">MGA conserved domain-containing protein</fullName>
    </recommendedName>
</protein>
<dbReference type="Pfam" id="PF16059">
    <property type="entry name" value="MGA_dom"/>
    <property type="match status" value="1"/>
</dbReference>
<dbReference type="OrthoDB" id="6119313at2759"/>
<feature type="compositionally biased region" description="Low complexity" evidence="1">
    <location>
        <begin position="3954"/>
        <end position="3966"/>
    </location>
</feature>
<feature type="compositionally biased region" description="Low complexity" evidence="1">
    <location>
        <begin position="3729"/>
        <end position="3741"/>
    </location>
</feature>
<accession>A0A6L2PNH6</accession>
<feature type="compositionally biased region" description="Basic and acidic residues" evidence="1">
    <location>
        <begin position="28"/>
        <end position="48"/>
    </location>
</feature>
<evidence type="ECO:0000313" key="3">
    <source>
        <dbReference type="EMBL" id="GFG34149.1"/>
    </source>
</evidence>
<dbReference type="Proteomes" id="UP000502823">
    <property type="component" value="Unassembled WGS sequence"/>
</dbReference>
<dbReference type="EMBL" id="BLKM01011744">
    <property type="protein sequence ID" value="GFG34149.1"/>
    <property type="molecule type" value="Genomic_DNA"/>
</dbReference>
<feature type="region of interest" description="Disordered" evidence="1">
    <location>
        <begin position="1016"/>
        <end position="1041"/>
    </location>
</feature>
<dbReference type="InterPro" id="IPR032060">
    <property type="entry name" value="MGA_dom"/>
</dbReference>
<reference evidence="4" key="1">
    <citation type="submission" date="2020-01" db="EMBL/GenBank/DDBJ databases">
        <title>Draft genome sequence of the Termite Coptotermes fromosanus.</title>
        <authorList>
            <person name="Itakura S."/>
            <person name="Yosikawa Y."/>
            <person name="Umezawa K."/>
        </authorList>
    </citation>
    <scope>NUCLEOTIDE SEQUENCE [LARGE SCALE GENOMIC DNA]</scope>
</reference>
<feature type="region of interest" description="Disordered" evidence="1">
    <location>
        <begin position="3951"/>
        <end position="4125"/>
    </location>
</feature>
<proteinExistence type="predicted"/>
<feature type="compositionally biased region" description="Basic and acidic residues" evidence="1">
    <location>
        <begin position="2673"/>
        <end position="2695"/>
    </location>
</feature>
<feature type="compositionally biased region" description="Basic and acidic residues" evidence="1">
    <location>
        <begin position="3389"/>
        <end position="3398"/>
    </location>
</feature>